<accession>A0A7Y8K549</accession>
<feature type="region of interest" description="Disordered" evidence="1">
    <location>
        <begin position="106"/>
        <end position="152"/>
    </location>
</feature>
<evidence type="ECO:0000256" key="1">
    <source>
        <dbReference type="SAM" id="MobiDB-lite"/>
    </source>
</evidence>
<organism evidence="3 5">
    <name type="scientific">Pseudomonas yamanorum</name>
    <dbReference type="NCBI Taxonomy" id="515393"/>
    <lineage>
        <taxon>Bacteria</taxon>
        <taxon>Pseudomonadati</taxon>
        <taxon>Pseudomonadota</taxon>
        <taxon>Gammaproteobacteria</taxon>
        <taxon>Pseudomonadales</taxon>
        <taxon>Pseudomonadaceae</taxon>
        <taxon>Pseudomonas</taxon>
    </lineage>
</organism>
<dbReference type="RefSeq" id="WP_177075846.1">
    <property type="nucleotide sequence ID" value="NZ_JACAOQ010000051.1"/>
</dbReference>
<protein>
    <submittedName>
        <fullName evidence="3">Uncharacterized protein</fullName>
    </submittedName>
</protein>
<gene>
    <name evidence="2" type="ORF">HX822_02740</name>
    <name evidence="3" type="ORF">HX828_06765</name>
</gene>
<feature type="compositionally biased region" description="Basic and acidic residues" evidence="1">
    <location>
        <begin position="106"/>
        <end position="121"/>
    </location>
</feature>
<comment type="caution">
    <text evidence="3">The sequence shown here is derived from an EMBL/GenBank/DDBJ whole genome shotgun (WGS) entry which is preliminary data.</text>
</comment>
<dbReference type="EMBL" id="JACARG010000003">
    <property type="protein sequence ID" value="NWE11841.1"/>
    <property type="molecule type" value="Genomic_DNA"/>
</dbReference>
<evidence type="ECO:0000313" key="2">
    <source>
        <dbReference type="EMBL" id="NWE11841.1"/>
    </source>
</evidence>
<dbReference type="EMBL" id="JACARF010000005">
    <property type="protein sequence ID" value="NWE75250.1"/>
    <property type="molecule type" value="Genomic_DNA"/>
</dbReference>
<dbReference type="Proteomes" id="UP000531950">
    <property type="component" value="Unassembled WGS sequence"/>
</dbReference>
<evidence type="ECO:0000313" key="3">
    <source>
        <dbReference type="EMBL" id="NWE75250.1"/>
    </source>
</evidence>
<proteinExistence type="predicted"/>
<dbReference type="AlphaFoldDB" id="A0A7Y8K549"/>
<dbReference type="Proteomes" id="UP000537188">
    <property type="component" value="Unassembled WGS sequence"/>
</dbReference>
<feature type="compositionally biased region" description="Pro residues" evidence="1">
    <location>
        <begin position="12"/>
        <end position="22"/>
    </location>
</feature>
<feature type="region of interest" description="Disordered" evidence="1">
    <location>
        <begin position="1"/>
        <end position="31"/>
    </location>
</feature>
<sequence length="341" mass="36711">MSSVGKPYQTFAPPPPPQPTPAALPSTAYDQATPEDIAEAFVKNSSQFVDKKTGELTLEKLIAVGNRKPTGNAATDGITALALAVLQHSLFDGDLIDRSEEFLRTGGRGEKTKGADAKKDLPVGGRGDGLQRHRVESSDKDNGQLNAYRDKKPEDLADNAMARFSSLADADGFISDKSLAAVAAGKHQDGTPATQSEINLANALMDAPGLFRGLDGDKDGKFDGKISRDDLAQFQYTSMKPDVLLKGINEHFSELWVNGSKDYINVGELELAAGIQESSKTYSPELRALAKQLLGRPELLRELDIGIKSDGKTPGDEDGRFDKANLDYLIKKYASSEQKIA</sequence>
<name>A0A7Y8K549_9PSED</name>
<feature type="compositionally biased region" description="Basic and acidic residues" evidence="1">
    <location>
        <begin position="129"/>
        <end position="152"/>
    </location>
</feature>
<evidence type="ECO:0000313" key="5">
    <source>
        <dbReference type="Proteomes" id="UP000537188"/>
    </source>
</evidence>
<evidence type="ECO:0000313" key="4">
    <source>
        <dbReference type="Proteomes" id="UP000531950"/>
    </source>
</evidence>
<reference evidence="4 5" key="1">
    <citation type="submission" date="2020-04" db="EMBL/GenBank/DDBJ databases">
        <title>Molecular characterization of pseudomonads from Agaricus bisporus reveal novel blotch 2 pathogens in Western Europe.</title>
        <authorList>
            <person name="Taparia T."/>
            <person name="Krijger M."/>
            <person name="Haynes E."/>
            <person name="Elpinstone J.G."/>
            <person name="Noble R."/>
            <person name="Van Der Wolf J."/>
        </authorList>
    </citation>
    <scope>NUCLEOTIDE SEQUENCE [LARGE SCALE GENOMIC DNA]</scope>
    <source>
        <strain evidence="3 5">IPO3781</strain>
        <strain evidence="2 4">IPO3782</strain>
    </source>
</reference>